<dbReference type="GO" id="GO:0097108">
    <property type="term" value="F:hedgehog family protein binding"/>
    <property type="evidence" value="ECO:0007669"/>
    <property type="project" value="TreeGrafter"/>
</dbReference>
<keyword evidence="3 8" id="KW-0812">Transmembrane</keyword>
<dbReference type="EMBL" id="JAUCMV010000005">
    <property type="protein sequence ID" value="KAK0395330.1"/>
    <property type="molecule type" value="Genomic_DNA"/>
</dbReference>
<dbReference type="GO" id="GO:0005886">
    <property type="term" value="C:plasma membrane"/>
    <property type="evidence" value="ECO:0007669"/>
    <property type="project" value="TreeGrafter"/>
</dbReference>
<keyword evidence="6" id="KW-0325">Glycoprotein</keyword>
<feature type="transmembrane region" description="Helical" evidence="8">
    <location>
        <begin position="716"/>
        <end position="740"/>
    </location>
</feature>
<feature type="transmembrane region" description="Helical" evidence="8">
    <location>
        <begin position="834"/>
        <end position="853"/>
    </location>
</feature>
<accession>A0AA39LFK9</accession>
<dbReference type="PANTHER" id="PTHR46022:SF6">
    <property type="entry name" value="PROTEIN PATCHED HOMOLOG 3"/>
    <property type="match status" value="1"/>
</dbReference>
<dbReference type="Proteomes" id="UP001175271">
    <property type="component" value="Unassembled WGS sequence"/>
</dbReference>
<evidence type="ECO:0000313" key="10">
    <source>
        <dbReference type="EMBL" id="KAK0395330.1"/>
    </source>
</evidence>
<dbReference type="GO" id="GO:0005119">
    <property type="term" value="F:smoothened binding"/>
    <property type="evidence" value="ECO:0007669"/>
    <property type="project" value="TreeGrafter"/>
</dbReference>
<comment type="similarity">
    <text evidence="2">Belongs to the patched family.</text>
</comment>
<feature type="region of interest" description="Disordered" evidence="7">
    <location>
        <begin position="443"/>
        <end position="462"/>
    </location>
</feature>
<evidence type="ECO:0000256" key="4">
    <source>
        <dbReference type="ARBA" id="ARBA00022989"/>
    </source>
</evidence>
<evidence type="ECO:0000256" key="8">
    <source>
        <dbReference type="SAM" id="Phobius"/>
    </source>
</evidence>
<dbReference type="Pfam" id="PF12349">
    <property type="entry name" value="Sterol-sensing"/>
    <property type="match status" value="1"/>
</dbReference>
<keyword evidence="11" id="KW-1185">Reference proteome</keyword>
<feature type="transmembrane region" description="Helical" evidence="8">
    <location>
        <begin position="691"/>
        <end position="709"/>
    </location>
</feature>
<feature type="transmembrane region" description="Helical" evidence="8">
    <location>
        <begin position="1255"/>
        <end position="1274"/>
    </location>
</feature>
<feature type="transmembrane region" description="Helical" evidence="8">
    <location>
        <begin position="1286"/>
        <end position="1310"/>
    </location>
</feature>
<feature type="transmembrane region" description="Helical" evidence="8">
    <location>
        <begin position="760"/>
        <end position="780"/>
    </location>
</feature>
<comment type="caution">
    <text evidence="10">The sequence shown here is derived from an EMBL/GenBank/DDBJ whole genome shotgun (WGS) entry which is preliminary data.</text>
</comment>
<dbReference type="GO" id="GO:0045879">
    <property type="term" value="P:negative regulation of smoothened signaling pathway"/>
    <property type="evidence" value="ECO:0007669"/>
    <property type="project" value="TreeGrafter"/>
</dbReference>
<organism evidence="10 11">
    <name type="scientific">Steinernema hermaphroditum</name>
    <dbReference type="NCBI Taxonomy" id="289476"/>
    <lineage>
        <taxon>Eukaryota</taxon>
        <taxon>Metazoa</taxon>
        <taxon>Ecdysozoa</taxon>
        <taxon>Nematoda</taxon>
        <taxon>Chromadorea</taxon>
        <taxon>Rhabditida</taxon>
        <taxon>Tylenchina</taxon>
        <taxon>Panagrolaimomorpha</taxon>
        <taxon>Strongyloidoidea</taxon>
        <taxon>Steinernematidae</taxon>
        <taxon>Steinernema</taxon>
    </lineage>
</organism>
<sequence>MTKVAPSNDVPETDHHPRNRFLRSVTADLPTFIRRNNLHHGRTDSGVQLLSPKWQTPSSCSDEELDDDSVNICEQEYTFLRKLKGVDRFLVGKSDSAEYSAKWREDFSHHPTWCDADMSLQQINRGIAKGNRIALYSRTLFQSLLFKLGSIIQRHPWKAVILGLLAFFVCSIGLKDAVIETDIVKLWVSQGGRLDEELHYLSRVTSEAQSGSRGKREAPFFDSTRAEEEFHRITKRGGPELPRENGLGGGFQVVIQTPEQKGQNILSTEGLLKHVDIMKEIAQYKVEMHGENWTLSDICFKPPSPKFGEGPLAGIMSTLLDKIIPCIWITPIDCFWEGSKPLGPYPALNLGSDISGLISSLPKGNITWKNLNPTEVIKEVGVLFDLGTIGDFFDRAGIGSAYLDRPCIDPLDPECPRTAPNGFDKCATYRRFRAWNMARPSSEQIHLDAEHPKDDGKTDSDEGSFIVDLLGRRKKRQAALSLSGQNKTSASKKPTKDEDYYSYEDDNDYEASLKHNGSSTHGKKVVDPIEAECQIYGNSMLRWMRTYPERWGEFLTQDEMPKYPNYGEIMTGGCKGFGKKIMKWPEDLIIGGVTRQNQRVAAAEAFQSVFLVAGGFDVYLRFKEGKQDLKPHLDVKNWTPGKAHEIVQAWQRNFTKKLYDHRWNHQSEGVRVVHPLASTSIADMLEEFSQFKFFVIIMGYFLMVLYAGWSQLEWDGWWFSSTSTCGLSFIGVFLVTYSSIAGLGLSTFFGINFNAATTQIVPFLTLGLGVDDMFLFLHTYGEVLHVTKKNELGVLMKETGMSILITSTNNVLAFMSGTVLPIPALRSFCAQSAILLAFNLIGIMFIYPAFIALDLRRRKSGGRDLLCCCPTCDDEDADEKKMKQAQEESLRESGVLKNGLRGAGLPAIDYPAPPPPADFTGNDSSEELRWYTLDGFVNMYYIPFLQMPSTKVIVILLCSAMFLFGCYGLHESTIGLELSDVLPEGTAPSAFLKAREQYFSFYPMFGTLKGREVDYPKQQMKIEEYRQSIAKSRFVIKVDGKPSEHYWLSLMRLWLTSLQNHLDEALAKGQISNVTGEIKKGIKLKDEAGIARRLLCSYGNTYNCTGRVGHLRLIDQSGMINQEGFYNYLTGWYNADNMMYYVSQAAFFPSPPGWAYTKEEKLVPPAPRLAYSQIPFYLTDLINTPVIVDMIREIRATCERFEAEGLPNFPQGIAFTFWEQYLSLSWNLFLAICIIAGSVFLVVSSIVFNPWAAAMVMIVVVSMTIELAGFMGLFGVKLNPVSAVTLITAVGIGVEFTAHVVLAFLTSLGTRDERMASCMNHMFTPVVHGGLSTLLGIVMLAFSEFEFVVTYFFVVMSVLIVLGLINGLALLPVLLSLIGPPCELTPVDGGNTLAAPPPLNREKRNQTKTESEIALVSGTMISIRRPAGIEKNSSSDSLRDSAESCSDSQPNTN</sequence>
<comment type="subcellular location">
    <subcellularLocation>
        <location evidence="1">Membrane</location>
        <topology evidence="1">Multi-pass membrane protein</topology>
    </subcellularLocation>
</comment>
<evidence type="ECO:0000259" key="9">
    <source>
        <dbReference type="PROSITE" id="PS50156"/>
    </source>
</evidence>
<dbReference type="GO" id="GO:0008158">
    <property type="term" value="F:hedgehog receptor activity"/>
    <property type="evidence" value="ECO:0007669"/>
    <property type="project" value="TreeGrafter"/>
</dbReference>
<feature type="region of interest" description="Disordered" evidence="7">
    <location>
        <begin position="478"/>
        <end position="501"/>
    </location>
</feature>
<feature type="transmembrane region" description="Helical" evidence="8">
    <location>
        <begin position="1348"/>
        <end position="1371"/>
    </location>
</feature>
<dbReference type="InterPro" id="IPR053958">
    <property type="entry name" value="HMGCR/SNAP/NPC1-like_SSD"/>
</dbReference>
<name>A0AA39LFK9_9BILA</name>
<dbReference type="InterPro" id="IPR000731">
    <property type="entry name" value="SSD"/>
</dbReference>
<feature type="transmembrane region" description="Helical" evidence="8">
    <location>
        <begin position="1322"/>
        <end position="1342"/>
    </location>
</feature>
<feature type="transmembrane region" description="Helical" evidence="8">
    <location>
        <begin position="952"/>
        <end position="970"/>
    </location>
</feature>
<dbReference type="PANTHER" id="PTHR46022">
    <property type="entry name" value="PROTEIN PATCHED"/>
    <property type="match status" value="1"/>
</dbReference>
<evidence type="ECO:0000256" key="3">
    <source>
        <dbReference type="ARBA" id="ARBA00022692"/>
    </source>
</evidence>
<feature type="region of interest" description="Disordered" evidence="7">
    <location>
        <begin position="1"/>
        <end position="20"/>
    </location>
</feature>
<dbReference type="FunFam" id="1.20.1640.10:FF:000031">
    <property type="entry name" value="PaTChed family"/>
    <property type="match status" value="1"/>
</dbReference>
<dbReference type="Gene3D" id="1.20.1640.10">
    <property type="entry name" value="Multidrug efflux transporter AcrB transmembrane domain"/>
    <property type="match status" value="2"/>
</dbReference>
<proteinExistence type="inferred from homology"/>
<feature type="transmembrane region" description="Helical" evidence="8">
    <location>
        <begin position="801"/>
        <end position="822"/>
    </location>
</feature>
<dbReference type="GO" id="GO:0018996">
    <property type="term" value="P:molting cycle, collagen and cuticulin-based cuticle"/>
    <property type="evidence" value="ECO:0007669"/>
    <property type="project" value="UniProtKB-ARBA"/>
</dbReference>
<dbReference type="PROSITE" id="PS50156">
    <property type="entry name" value="SSD"/>
    <property type="match status" value="1"/>
</dbReference>
<evidence type="ECO:0000313" key="11">
    <source>
        <dbReference type="Proteomes" id="UP001175271"/>
    </source>
</evidence>
<evidence type="ECO:0000256" key="7">
    <source>
        <dbReference type="SAM" id="MobiDB-lite"/>
    </source>
</evidence>
<feature type="compositionally biased region" description="Polar residues" evidence="7">
    <location>
        <begin position="480"/>
        <end position="492"/>
    </location>
</feature>
<evidence type="ECO:0000256" key="5">
    <source>
        <dbReference type="ARBA" id="ARBA00023136"/>
    </source>
</evidence>
<evidence type="ECO:0000256" key="1">
    <source>
        <dbReference type="ARBA" id="ARBA00004141"/>
    </source>
</evidence>
<feature type="region of interest" description="Disordered" evidence="7">
    <location>
        <begin position="1425"/>
        <end position="1453"/>
    </location>
</feature>
<evidence type="ECO:0000256" key="6">
    <source>
        <dbReference type="ARBA" id="ARBA00023180"/>
    </source>
</evidence>
<feature type="domain" description="SSD" evidence="9">
    <location>
        <begin position="692"/>
        <end position="853"/>
    </location>
</feature>
<gene>
    <name evidence="10" type="ORF">QR680_001233</name>
</gene>
<feature type="region of interest" description="Disordered" evidence="7">
    <location>
        <begin position="1389"/>
        <end position="1408"/>
    </location>
</feature>
<keyword evidence="4 8" id="KW-1133">Transmembrane helix</keyword>
<reference evidence="10" key="1">
    <citation type="submission" date="2023-06" db="EMBL/GenBank/DDBJ databases">
        <title>Genomic analysis of the entomopathogenic nematode Steinernema hermaphroditum.</title>
        <authorList>
            <person name="Schwarz E.M."/>
            <person name="Heppert J.K."/>
            <person name="Baniya A."/>
            <person name="Schwartz H.T."/>
            <person name="Tan C.-H."/>
            <person name="Antoshechkin I."/>
            <person name="Sternberg P.W."/>
            <person name="Goodrich-Blair H."/>
            <person name="Dillman A.R."/>
        </authorList>
    </citation>
    <scope>NUCLEOTIDE SEQUENCE</scope>
    <source>
        <strain evidence="10">PS9179</strain>
        <tissue evidence="10">Whole animal</tissue>
    </source>
</reference>
<keyword evidence="5 8" id="KW-0472">Membrane</keyword>
<protein>
    <recommendedName>
        <fullName evidence="9">SSD domain-containing protein</fullName>
    </recommendedName>
</protein>
<dbReference type="SUPFAM" id="SSF82866">
    <property type="entry name" value="Multidrug efflux transporter AcrB transmembrane domain"/>
    <property type="match status" value="2"/>
</dbReference>
<evidence type="ECO:0000256" key="2">
    <source>
        <dbReference type="ARBA" id="ARBA00005585"/>
    </source>
</evidence>
<feature type="compositionally biased region" description="Basic and acidic residues" evidence="7">
    <location>
        <begin position="445"/>
        <end position="460"/>
    </location>
</feature>
<feature type="transmembrane region" description="Helical" evidence="8">
    <location>
        <begin position="1226"/>
        <end position="1248"/>
    </location>
</feature>